<evidence type="ECO:0008006" key="4">
    <source>
        <dbReference type="Google" id="ProtNLM"/>
    </source>
</evidence>
<dbReference type="InterPro" id="IPR037151">
    <property type="entry name" value="AlkB-like_sf"/>
</dbReference>
<keyword evidence="3" id="KW-1185">Reference proteome</keyword>
<dbReference type="Proteomes" id="UP001443914">
    <property type="component" value="Unassembled WGS sequence"/>
</dbReference>
<evidence type="ECO:0000256" key="1">
    <source>
        <dbReference type="ARBA" id="ARBA00007879"/>
    </source>
</evidence>
<accession>A0AAW1MX40</accession>
<dbReference type="AlphaFoldDB" id="A0AAW1MX40"/>
<dbReference type="PANTHER" id="PTHR31447">
    <property type="entry name" value="HYDROXYPROLINE-RICH GLYCOPROTEIN FAMILY PROTEIN-RELATED"/>
    <property type="match status" value="1"/>
</dbReference>
<dbReference type="EMBL" id="JBDFQZ010000002">
    <property type="protein sequence ID" value="KAK9750242.1"/>
    <property type="molecule type" value="Genomic_DNA"/>
</dbReference>
<name>A0AAW1MX40_SAPOF</name>
<evidence type="ECO:0000313" key="2">
    <source>
        <dbReference type="EMBL" id="KAK9750242.1"/>
    </source>
</evidence>
<dbReference type="Gene3D" id="2.60.120.590">
    <property type="entry name" value="Alpha-ketoglutarate-dependent dioxygenase AlkB-like"/>
    <property type="match status" value="1"/>
</dbReference>
<comment type="similarity">
    <text evidence="1">Belongs to the alkB family.</text>
</comment>
<dbReference type="GO" id="GO:0032451">
    <property type="term" value="F:demethylase activity"/>
    <property type="evidence" value="ECO:0007669"/>
    <property type="project" value="InterPro"/>
</dbReference>
<dbReference type="SUPFAM" id="SSF51197">
    <property type="entry name" value="Clavaminate synthase-like"/>
    <property type="match status" value="1"/>
</dbReference>
<dbReference type="GO" id="GO:0006402">
    <property type="term" value="P:mRNA catabolic process"/>
    <property type="evidence" value="ECO:0007669"/>
    <property type="project" value="InterPro"/>
</dbReference>
<reference evidence="2" key="1">
    <citation type="submission" date="2024-03" db="EMBL/GenBank/DDBJ databases">
        <title>WGS assembly of Saponaria officinalis var. Norfolk2.</title>
        <authorList>
            <person name="Jenkins J."/>
            <person name="Shu S."/>
            <person name="Grimwood J."/>
            <person name="Barry K."/>
            <person name="Goodstein D."/>
            <person name="Schmutz J."/>
            <person name="Leebens-Mack J."/>
            <person name="Osbourn A."/>
        </authorList>
    </citation>
    <scope>NUCLEOTIDE SEQUENCE [LARGE SCALE GENOMIC DNA]</scope>
    <source>
        <strain evidence="2">JIC</strain>
    </source>
</reference>
<dbReference type="PANTHER" id="PTHR31447:SF2">
    <property type="entry name" value="RNA DEMETHYLASE ALKBH10B"/>
    <property type="match status" value="1"/>
</dbReference>
<gene>
    <name evidence="2" type="ORF">RND81_02G181800</name>
</gene>
<evidence type="ECO:0000313" key="3">
    <source>
        <dbReference type="Proteomes" id="UP001443914"/>
    </source>
</evidence>
<protein>
    <recommendedName>
        <fullName evidence="4">Fe2OG dioxygenase domain-containing protein</fullName>
    </recommendedName>
</protein>
<dbReference type="InterPro" id="IPR044842">
    <property type="entry name" value="ALKBH9B/ALKBH10B-like"/>
</dbReference>
<organism evidence="2 3">
    <name type="scientific">Saponaria officinalis</name>
    <name type="common">Common soapwort</name>
    <name type="synonym">Lychnis saponaria</name>
    <dbReference type="NCBI Taxonomy" id="3572"/>
    <lineage>
        <taxon>Eukaryota</taxon>
        <taxon>Viridiplantae</taxon>
        <taxon>Streptophyta</taxon>
        <taxon>Embryophyta</taxon>
        <taxon>Tracheophyta</taxon>
        <taxon>Spermatophyta</taxon>
        <taxon>Magnoliopsida</taxon>
        <taxon>eudicotyledons</taxon>
        <taxon>Gunneridae</taxon>
        <taxon>Pentapetalae</taxon>
        <taxon>Caryophyllales</taxon>
        <taxon>Caryophyllaceae</taxon>
        <taxon>Caryophylleae</taxon>
        <taxon>Saponaria</taxon>
    </lineage>
</organism>
<proteinExistence type="inferred from homology"/>
<sequence length="311" mass="34758">MDHSEVCDNLESCTFRREQIQLTKGFAAKESVKGHMMNVVKGLKMFDNVFTVAELCKLRTFVDELRVAGETYILFNKQVKTNKREQIQLGVPLFGHVKDEATNEQQKSNNEPIPELIQSVIDHLPNGCIINYFDEGEYSQPFLKPPHLDHPPCTLVLSESTVAFGRSLVNDGDGNFKAQLMLSMKEGSVLVMRNNSADVARHVMCASPTKRVSITLIRIRPDQFHTQHPTLQPMTLWQPAGMPGPQTLQNGPPVDAFPKWGVVRAPLVMLAPVRPMAVTPRRMPHGGTGVFLPWTVGLRKPARHLPPCAQL</sequence>
<comment type="caution">
    <text evidence="2">The sequence shown here is derived from an EMBL/GenBank/DDBJ whole genome shotgun (WGS) entry which is preliminary data.</text>
</comment>
<dbReference type="GO" id="GO:0003729">
    <property type="term" value="F:mRNA binding"/>
    <property type="evidence" value="ECO:0007669"/>
    <property type="project" value="InterPro"/>
</dbReference>